<dbReference type="AlphaFoldDB" id="A0A3D9I6A6"/>
<gene>
    <name evidence="3" type="ORF">DFP98_13761</name>
</gene>
<evidence type="ECO:0000313" key="4">
    <source>
        <dbReference type="Proteomes" id="UP000256977"/>
    </source>
</evidence>
<dbReference type="InterPro" id="IPR017853">
    <property type="entry name" value="GH"/>
</dbReference>
<dbReference type="Pfam" id="PF13860">
    <property type="entry name" value="FlgD_ig"/>
    <property type="match status" value="1"/>
</dbReference>
<keyword evidence="4" id="KW-1185">Reference proteome</keyword>
<comment type="caution">
    <text evidence="3">The sequence shown here is derived from an EMBL/GenBank/DDBJ whole genome shotgun (WGS) entry which is preliminary data.</text>
</comment>
<evidence type="ECO:0000259" key="2">
    <source>
        <dbReference type="Pfam" id="PF13860"/>
    </source>
</evidence>
<dbReference type="SUPFAM" id="SSF49785">
    <property type="entry name" value="Galactose-binding domain-like"/>
    <property type="match status" value="1"/>
</dbReference>
<dbReference type="Gene3D" id="3.20.20.80">
    <property type="entry name" value="Glycosidases"/>
    <property type="match status" value="1"/>
</dbReference>
<reference evidence="3 4" key="1">
    <citation type="submission" date="2018-07" db="EMBL/GenBank/DDBJ databases">
        <title>Genomic Encyclopedia of Type Strains, Phase III (KMG-III): the genomes of soil and plant-associated and newly described type strains.</title>
        <authorList>
            <person name="Whitman W."/>
        </authorList>
    </citation>
    <scope>NUCLEOTIDE SEQUENCE [LARGE SCALE GENOMIC DNA]</scope>
    <source>
        <strain evidence="3 4">CECT 7287</strain>
    </source>
</reference>
<organism evidence="3 4">
    <name type="scientific">Cohnella phaseoli</name>
    <dbReference type="NCBI Taxonomy" id="456490"/>
    <lineage>
        <taxon>Bacteria</taxon>
        <taxon>Bacillati</taxon>
        <taxon>Bacillota</taxon>
        <taxon>Bacilli</taxon>
        <taxon>Bacillales</taxon>
        <taxon>Paenibacillaceae</taxon>
        <taxon>Cohnella</taxon>
    </lineage>
</organism>
<dbReference type="SUPFAM" id="SSF51445">
    <property type="entry name" value="(Trans)glycosidases"/>
    <property type="match status" value="1"/>
</dbReference>
<dbReference type="InterPro" id="IPR025965">
    <property type="entry name" value="FlgD/Vpr_Ig-like"/>
</dbReference>
<name>A0A3D9I6A6_9BACL</name>
<dbReference type="InterPro" id="IPR008979">
    <property type="entry name" value="Galactose-bd-like_sf"/>
</dbReference>
<dbReference type="Proteomes" id="UP000256977">
    <property type="component" value="Unassembled WGS sequence"/>
</dbReference>
<proteinExistence type="predicted"/>
<evidence type="ECO:0000256" key="1">
    <source>
        <dbReference type="SAM" id="SignalP"/>
    </source>
</evidence>
<sequence length="1002" mass="109665">MNRNRKGLWVFTLMIVGGLLAAAKTSYAADLTIQDGRFTLHNGAMQVADPSATDGYSARMANNSTGWNIQYENWDFSELEPGQLYDVSVMVKVKHAAANPTGNAFKLGLYDSTSASYVIPEKTVAAAATSDSTWKEYRIGTFKPNASVNDIGIYIAGAANSSQVSDIYVDCIVYRKHQDYLIEDASFVKYNDASTVTDGMAADLSAGRVVNGPGSNWNLQVPIDGTRIEAGKSYRILMLVKPEMTNWTTATGDVFGYTVYDFTSNTYLINPTIVHSSAFPKLLFYQNIVTAPIAPNPSHDVKICFYKVDNAANYPAFQVDSVTLAQDPSDELPHSSMQAYPYKISPADANGLNDVAKLTYTLSSSQTVSVNIYRASDHSLIRTLVSGVLQSGMNTVVWDGKNNSGQTVPNGLYTAAVSAGSADLFRTNVQVITGVSLTPAANTAKDAIPKGIFYEGLAIPNDSAGANAYLNATFGDIRQLGADTVFMANWDSKPAHVYASTLAQASANGLKIVGLPDYTSLFNEALYNDETAMYDQIGRLINPYTNSNALYGYYLRDEPENDAKLADNLKDMKRMLETLDPSRPVLMTYVGVDRVEMHYNEQKPQAMNIDPYGVTEGSGLGDFRNIYHLPGFSYESYMDFASLQPRKDIADPAPLWTILQTHNNAGWLRDPTAAEIRAMTYEAIGHGSKGFTYFMYQTEVDWEGLVDANYQRRADYYTVQALFSEIETLKPTIRNMRRTANVAAASGGGNAAYASADVTTHVDSQTGDKYLVVVNHDVTQPATMTLTIDRSQLGMDITAVQNVLDNANVAFATSGSSYTISGLPLEAGNGVILRLVKDPSLTIVEGQSASFTLYNNATNNHTDVSASDGFTAKQTITTTRGWNIQWTWNPAQLAPGATYDLYAVVKVKYAADTYVDGNGQTRFFAPSGMAFSYGVYDATTSTYPVPETTMPASQLDNMFWHTVKIGSFVPSLTHDQTVFIMPWDNPSQLKELYVDKFYMIKR</sequence>
<protein>
    <submittedName>
        <fullName evidence="3">FlgD-like protein</fullName>
    </submittedName>
</protein>
<dbReference type="EMBL" id="QRDZ01000037">
    <property type="protein sequence ID" value="RED57069.1"/>
    <property type="molecule type" value="Genomic_DNA"/>
</dbReference>
<dbReference type="RefSeq" id="WP_116064794.1">
    <property type="nucleotide sequence ID" value="NZ_QRDZ01000037.1"/>
</dbReference>
<dbReference type="Gene3D" id="2.60.40.4070">
    <property type="match status" value="1"/>
</dbReference>
<feature type="chain" id="PRO_5017570312" evidence="1">
    <location>
        <begin position="29"/>
        <end position="1002"/>
    </location>
</feature>
<accession>A0A3D9I6A6</accession>
<dbReference type="Gene3D" id="2.60.120.260">
    <property type="entry name" value="Galactose-binding domain-like"/>
    <property type="match status" value="1"/>
</dbReference>
<evidence type="ECO:0000313" key="3">
    <source>
        <dbReference type="EMBL" id="RED57069.1"/>
    </source>
</evidence>
<feature type="signal peptide" evidence="1">
    <location>
        <begin position="1"/>
        <end position="28"/>
    </location>
</feature>
<feature type="domain" description="FlgD/Vpr Ig-like" evidence="2">
    <location>
        <begin position="358"/>
        <end position="422"/>
    </location>
</feature>
<keyword evidence="1" id="KW-0732">Signal</keyword>
<dbReference type="OrthoDB" id="2675589at2"/>